<reference evidence="1" key="1">
    <citation type="submission" date="2020-11" db="EMBL/GenBank/DDBJ databases">
        <title>Bacterial whole genome sequence for Caenimonas sp. DR4.4.</title>
        <authorList>
            <person name="Le V."/>
            <person name="Ko S.-R."/>
            <person name="Ahn C.-Y."/>
            <person name="Oh H.-M."/>
        </authorList>
    </citation>
    <scope>NUCLEOTIDE SEQUENCE</scope>
    <source>
        <strain evidence="1">DR4.4</strain>
    </source>
</reference>
<keyword evidence="1" id="KW-0808">Transferase</keyword>
<keyword evidence="1" id="KW-0723">Serine/threonine-protein kinase</keyword>
<keyword evidence="1" id="KW-0418">Kinase</keyword>
<sequence length="329" mass="35355">MSVTCILFGLGIRFNAALSGLEGLPRTDRVDVDFTLGALPPHSGTLAQARGRTPYVSTLETDEGHVELFATRLPGSKDFRLDYDDGTVVVIESDGRRVWADWPATRTADDVATYLLGPVMGLVLRLRGVLCLHASAVAIDGRSIAFVGVSGAGKSTLVAAMGRAGYPVLSDDLVPIRDGGLQFEVIASRPRLRLWPRSADAIYGPAHALPRIAPASEKRMVDLTAQGNGVPSDLPLGGAYFLGRRESALASARFGDLDARSAVMAMIADAFASRYLDRELRAREFDLACRLARQMTLRRLTAPDDLSSLPRLCDAIAADVRTVRHARAA</sequence>
<evidence type="ECO:0000313" key="1">
    <source>
        <dbReference type="EMBL" id="MBG9389083.1"/>
    </source>
</evidence>
<dbReference type="Gene3D" id="3.40.50.300">
    <property type="entry name" value="P-loop containing nucleotide triphosphate hydrolases"/>
    <property type="match status" value="1"/>
</dbReference>
<evidence type="ECO:0000313" key="2">
    <source>
        <dbReference type="Proteomes" id="UP000651050"/>
    </source>
</evidence>
<dbReference type="GO" id="GO:0004674">
    <property type="term" value="F:protein serine/threonine kinase activity"/>
    <property type="evidence" value="ECO:0007669"/>
    <property type="project" value="UniProtKB-KW"/>
</dbReference>
<dbReference type="EMBL" id="JADWYS010000001">
    <property type="protein sequence ID" value="MBG9389083.1"/>
    <property type="molecule type" value="Genomic_DNA"/>
</dbReference>
<accession>A0A931H5T9</accession>
<dbReference type="RefSeq" id="WP_196986899.1">
    <property type="nucleotide sequence ID" value="NZ_JADWYS010000001.1"/>
</dbReference>
<dbReference type="Proteomes" id="UP000651050">
    <property type="component" value="Unassembled WGS sequence"/>
</dbReference>
<dbReference type="AlphaFoldDB" id="A0A931H5T9"/>
<comment type="caution">
    <text evidence="1">The sequence shown here is derived from an EMBL/GenBank/DDBJ whole genome shotgun (WGS) entry which is preliminary data.</text>
</comment>
<dbReference type="InterPro" id="IPR027417">
    <property type="entry name" value="P-loop_NTPase"/>
</dbReference>
<dbReference type="SUPFAM" id="SSF53795">
    <property type="entry name" value="PEP carboxykinase-like"/>
    <property type="match status" value="1"/>
</dbReference>
<proteinExistence type="predicted"/>
<protein>
    <submittedName>
        <fullName evidence="1">Serine/threonine protein kinase</fullName>
    </submittedName>
</protein>
<gene>
    <name evidence="1" type="ORF">I5803_13690</name>
</gene>
<organism evidence="1 2">
    <name type="scientific">Caenimonas aquaedulcis</name>
    <dbReference type="NCBI Taxonomy" id="2793270"/>
    <lineage>
        <taxon>Bacteria</taxon>
        <taxon>Pseudomonadati</taxon>
        <taxon>Pseudomonadota</taxon>
        <taxon>Betaproteobacteria</taxon>
        <taxon>Burkholderiales</taxon>
        <taxon>Comamonadaceae</taxon>
        <taxon>Caenimonas</taxon>
    </lineage>
</organism>
<name>A0A931H5T9_9BURK</name>
<keyword evidence="2" id="KW-1185">Reference proteome</keyword>